<organism evidence="2 3">
    <name type="scientific">Pseudomonas oryzihabitans</name>
    <dbReference type="NCBI Taxonomy" id="47885"/>
    <lineage>
        <taxon>Bacteria</taxon>
        <taxon>Pseudomonadati</taxon>
        <taxon>Pseudomonadota</taxon>
        <taxon>Gammaproteobacteria</taxon>
        <taxon>Pseudomonadales</taxon>
        <taxon>Pseudomonadaceae</taxon>
        <taxon>Pseudomonas</taxon>
    </lineage>
</organism>
<evidence type="ECO:0000313" key="3">
    <source>
        <dbReference type="Proteomes" id="UP000078356"/>
    </source>
</evidence>
<evidence type="ECO:0000313" key="2">
    <source>
        <dbReference type="EMBL" id="OAN28463.1"/>
    </source>
</evidence>
<dbReference type="AlphaFoldDB" id="A0A178LF34"/>
<proteinExistence type="predicted"/>
<protein>
    <submittedName>
        <fullName evidence="2">Uncharacterized protein</fullName>
    </submittedName>
</protein>
<dbReference type="Proteomes" id="UP000078356">
    <property type="component" value="Unassembled WGS sequence"/>
</dbReference>
<feature type="region of interest" description="Disordered" evidence="1">
    <location>
        <begin position="40"/>
        <end position="63"/>
    </location>
</feature>
<accession>A0A178LF34</accession>
<evidence type="ECO:0000256" key="1">
    <source>
        <dbReference type="SAM" id="MobiDB-lite"/>
    </source>
</evidence>
<feature type="compositionally biased region" description="Basic and acidic residues" evidence="1">
    <location>
        <begin position="52"/>
        <end position="63"/>
    </location>
</feature>
<gene>
    <name evidence="2" type="ORF">A4V15_20670</name>
</gene>
<name>A0A178LF34_9PSED</name>
<comment type="caution">
    <text evidence="2">The sequence shown here is derived from an EMBL/GenBank/DDBJ whole genome shotgun (WGS) entry which is preliminary data.</text>
</comment>
<reference evidence="2 3" key="1">
    <citation type="submission" date="2016-04" db="EMBL/GenBank/DDBJ databases">
        <title>Draft Genome Sequences of Staphylococcus capitis Strain H36, S. capitis Strain H65, S. cohnii Strain H62, S. hominis Strain H69, Mycobacterium iranicum Strain H39, Plantibacter sp. Strain H53, Pseudomonas oryzihabitans Strain H72, and Microbacterium sp. Strain H83, isolated from residential settings.</title>
        <authorList>
            <person name="Lymperopoulou D."/>
            <person name="Adams R.I."/>
            <person name="Lindow S."/>
            <person name="Coil D.A."/>
            <person name="Jospin G."/>
            <person name="Eisen J.A."/>
        </authorList>
    </citation>
    <scope>NUCLEOTIDE SEQUENCE [LARGE SCALE GENOMIC DNA]</scope>
    <source>
        <strain evidence="2 3">H72</strain>
    </source>
</reference>
<sequence length="63" mass="7281">MGHLMLMIAHQRRVAVIGTVIIMRVCAVLAAFQAVQMTGNQRCRSMRRPRRHDGEQQRAYEDD</sequence>
<dbReference type="EMBL" id="LWCR01000022">
    <property type="protein sequence ID" value="OAN28463.1"/>
    <property type="molecule type" value="Genomic_DNA"/>
</dbReference>